<dbReference type="InterPro" id="IPR008271">
    <property type="entry name" value="Ser/Thr_kinase_AS"/>
</dbReference>
<keyword evidence="2 5" id="KW-0547">Nucleotide-binding</keyword>
<dbReference type="Pfam" id="PF00069">
    <property type="entry name" value="Pkinase"/>
    <property type="match status" value="1"/>
</dbReference>
<dbReference type="AlphaFoldDB" id="A0AAN8YVL8"/>
<dbReference type="Gene3D" id="1.10.510.10">
    <property type="entry name" value="Transferase(Phosphotransferase) domain 1"/>
    <property type="match status" value="1"/>
</dbReference>
<dbReference type="FunFam" id="1.10.510.10:FF:000095">
    <property type="entry name" value="protein STRUBBELIG-RECEPTOR FAMILY 8"/>
    <property type="match status" value="1"/>
</dbReference>
<dbReference type="InterPro" id="IPR011009">
    <property type="entry name" value="Kinase-like_dom_sf"/>
</dbReference>
<dbReference type="PROSITE" id="PS50011">
    <property type="entry name" value="PROTEIN_KINASE_DOM"/>
    <property type="match status" value="1"/>
</dbReference>
<proteinExistence type="predicted"/>
<evidence type="ECO:0000256" key="5">
    <source>
        <dbReference type="PROSITE-ProRule" id="PRU10141"/>
    </source>
</evidence>
<accession>A0AAN8YVL8</accession>
<dbReference type="EMBL" id="JBAMMX010000024">
    <property type="protein sequence ID" value="KAK6916784.1"/>
    <property type="molecule type" value="Genomic_DNA"/>
</dbReference>
<dbReference type="PROSITE" id="PS00108">
    <property type="entry name" value="PROTEIN_KINASE_ST"/>
    <property type="match status" value="1"/>
</dbReference>
<dbReference type="Proteomes" id="UP001370490">
    <property type="component" value="Unassembled WGS sequence"/>
</dbReference>
<keyword evidence="4 5" id="KW-0067">ATP-binding</keyword>
<keyword evidence="9" id="KW-1185">Reference proteome</keyword>
<evidence type="ECO:0000256" key="1">
    <source>
        <dbReference type="ARBA" id="ARBA00022679"/>
    </source>
</evidence>
<evidence type="ECO:0000256" key="3">
    <source>
        <dbReference type="ARBA" id="ARBA00022777"/>
    </source>
</evidence>
<keyword evidence="3 8" id="KW-0418">Kinase</keyword>
<feature type="binding site" evidence="5">
    <location>
        <position position="313"/>
    </location>
    <ligand>
        <name>ATP</name>
        <dbReference type="ChEBI" id="CHEBI:30616"/>
    </ligand>
</feature>
<dbReference type="SUPFAM" id="SSF56112">
    <property type="entry name" value="Protein kinase-like (PK-like)"/>
    <property type="match status" value="1"/>
</dbReference>
<evidence type="ECO:0000313" key="9">
    <source>
        <dbReference type="Proteomes" id="UP001370490"/>
    </source>
</evidence>
<evidence type="ECO:0000259" key="7">
    <source>
        <dbReference type="PROSITE" id="PS50011"/>
    </source>
</evidence>
<sequence length="596" mass="67555">MLTMVTSPRIELCMLSLLKAKTVKRRTIIVGLKSDTCSREMLLRFLTLIARSGDNVLAVHVQEPDDRFDPNTFHVHEDLCKTKQIDIQVKVCIGESFLSELTKQVCVNFATILALGCSTPWPQDSFITNCLKHLPPTCSLLIMDKRGRILIQRQGTSQQGTAKIPQQNFSSPLKYNSFEHSEANHQLRKSLTMPSSHSDHQLKKLLNMSSVETIHHFKKSLTMPSSPTSKSMRQTKCTIPRSVKKMMHFSENTTQKLFVRLAILEAKGSSRRFTLEELISATKNFSPMMVIGEGGNSMVYRAKLDDGRPAAVKVLKASRRAADDLLREVEMLGSLKHENVVSLIGYCYCTEMHAVVCDLLKESLKRKLKQLRWSERMKVAIGVGKALEYLHSSIPPIIHRDVKSSNILLTENCKPQLSDFGAAIEHIKSLQPSTNAKPLHVVGTFGYLAPEYKMYGKVDEKTDVYSYGVVLLELITGKEAIQTSQTSNHESLVLWARSLLNCGLCERLIDPKLGGYYNKEEMRRMVIAARLCLMHSCSRRPTMKTILKLFEEPDYWLKMQREREEFLDGVNSKGESRFSRYENDTESDGITLKEDS</sequence>
<dbReference type="GO" id="GO:0004672">
    <property type="term" value="F:protein kinase activity"/>
    <property type="evidence" value="ECO:0007669"/>
    <property type="project" value="InterPro"/>
</dbReference>
<dbReference type="Gene3D" id="3.30.200.20">
    <property type="entry name" value="Phosphorylase Kinase, domain 1"/>
    <property type="match status" value="1"/>
</dbReference>
<evidence type="ECO:0000313" key="8">
    <source>
        <dbReference type="EMBL" id="KAK6916784.1"/>
    </source>
</evidence>
<evidence type="ECO:0000256" key="2">
    <source>
        <dbReference type="ARBA" id="ARBA00022741"/>
    </source>
</evidence>
<comment type="caution">
    <text evidence="8">The sequence shown here is derived from an EMBL/GenBank/DDBJ whole genome shotgun (WGS) entry which is preliminary data.</text>
</comment>
<dbReference type="PANTHER" id="PTHR47987">
    <property type="entry name" value="OS08G0249100 PROTEIN"/>
    <property type="match status" value="1"/>
</dbReference>
<dbReference type="InterPro" id="IPR000719">
    <property type="entry name" value="Prot_kinase_dom"/>
</dbReference>
<dbReference type="GO" id="GO:0005524">
    <property type="term" value="F:ATP binding"/>
    <property type="evidence" value="ECO:0007669"/>
    <property type="project" value="UniProtKB-UniRule"/>
</dbReference>
<feature type="region of interest" description="Disordered" evidence="6">
    <location>
        <begin position="569"/>
        <end position="596"/>
    </location>
</feature>
<evidence type="ECO:0000256" key="6">
    <source>
        <dbReference type="SAM" id="MobiDB-lite"/>
    </source>
</evidence>
<dbReference type="SMART" id="SM00220">
    <property type="entry name" value="S_TKc"/>
    <property type="match status" value="1"/>
</dbReference>
<feature type="compositionally biased region" description="Basic and acidic residues" evidence="6">
    <location>
        <begin position="574"/>
        <end position="583"/>
    </location>
</feature>
<dbReference type="InterPro" id="IPR046958">
    <property type="entry name" value="RBK1/2/STUNTED"/>
</dbReference>
<keyword evidence="1" id="KW-0808">Transferase</keyword>
<evidence type="ECO:0000256" key="4">
    <source>
        <dbReference type="ARBA" id="ARBA00022840"/>
    </source>
</evidence>
<gene>
    <name evidence="8" type="ORF">RJ641_019645</name>
</gene>
<reference evidence="8 9" key="1">
    <citation type="submission" date="2023-12" db="EMBL/GenBank/DDBJ databases">
        <title>A high-quality genome assembly for Dillenia turbinata (Dilleniales).</title>
        <authorList>
            <person name="Chanderbali A."/>
        </authorList>
    </citation>
    <scope>NUCLEOTIDE SEQUENCE [LARGE SCALE GENOMIC DNA]</scope>
    <source>
        <strain evidence="8">LSX21</strain>
        <tissue evidence="8">Leaf</tissue>
    </source>
</reference>
<dbReference type="PROSITE" id="PS00107">
    <property type="entry name" value="PROTEIN_KINASE_ATP"/>
    <property type="match status" value="1"/>
</dbReference>
<protein>
    <submittedName>
        <fullName evidence="8">Protein kinase domain</fullName>
    </submittedName>
</protein>
<organism evidence="8 9">
    <name type="scientific">Dillenia turbinata</name>
    <dbReference type="NCBI Taxonomy" id="194707"/>
    <lineage>
        <taxon>Eukaryota</taxon>
        <taxon>Viridiplantae</taxon>
        <taxon>Streptophyta</taxon>
        <taxon>Embryophyta</taxon>
        <taxon>Tracheophyta</taxon>
        <taxon>Spermatophyta</taxon>
        <taxon>Magnoliopsida</taxon>
        <taxon>eudicotyledons</taxon>
        <taxon>Gunneridae</taxon>
        <taxon>Pentapetalae</taxon>
        <taxon>Dilleniales</taxon>
        <taxon>Dilleniaceae</taxon>
        <taxon>Dillenia</taxon>
    </lineage>
</organism>
<feature type="domain" description="Protein kinase" evidence="7">
    <location>
        <begin position="285"/>
        <end position="557"/>
    </location>
</feature>
<dbReference type="PANTHER" id="PTHR47987:SF11">
    <property type="entry name" value="RECEPTOR-LIKE CYTOSOLIC SERINE_THREONINE-PROTEIN KINASE RBK1 ISOFORM X1"/>
    <property type="match status" value="1"/>
</dbReference>
<name>A0AAN8YVL8_9MAGN</name>
<dbReference type="InterPro" id="IPR017441">
    <property type="entry name" value="Protein_kinase_ATP_BS"/>
</dbReference>